<comment type="caution">
    <text evidence="2">The sequence shown here is derived from an EMBL/GenBank/DDBJ whole genome shotgun (WGS) entry which is preliminary data.</text>
</comment>
<keyword evidence="3" id="KW-1185">Reference proteome</keyword>
<organism evidence="2 3">
    <name type="scientific">Pullulanibacillus pueri</name>
    <dbReference type="NCBI Taxonomy" id="1437324"/>
    <lineage>
        <taxon>Bacteria</taxon>
        <taxon>Bacillati</taxon>
        <taxon>Bacillota</taxon>
        <taxon>Bacilli</taxon>
        <taxon>Bacillales</taxon>
        <taxon>Sporolactobacillaceae</taxon>
        <taxon>Pullulanibacillus</taxon>
    </lineage>
</organism>
<sequence length="135" mass="14841">MADTFISKVATIEIPVANIEKSLEWYVRVLNLSVLHKDETTAMLSFNTPGVPTLFLVGTDDTRRLVFANTPWNIPQSSVIDLYADDLEQAYTSLQSKGVEVGALNVNEQGYGGFGFEDLDGNVLSVCNIDHDQSI</sequence>
<evidence type="ECO:0000259" key="1">
    <source>
        <dbReference type="PROSITE" id="PS51819"/>
    </source>
</evidence>
<dbReference type="InterPro" id="IPR004360">
    <property type="entry name" value="Glyas_Fos-R_dOase_dom"/>
</dbReference>
<dbReference type="RefSeq" id="WP_188498170.1">
    <property type="nucleotide sequence ID" value="NZ_BMFV01000025.1"/>
</dbReference>
<feature type="domain" description="VOC" evidence="1">
    <location>
        <begin position="8"/>
        <end position="129"/>
    </location>
</feature>
<reference evidence="2" key="2">
    <citation type="submission" date="2020-09" db="EMBL/GenBank/DDBJ databases">
        <authorList>
            <person name="Sun Q."/>
            <person name="Zhou Y."/>
        </authorList>
    </citation>
    <scope>NUCLEOTIDE SEQUENCE</scope>
    <source>
        <strain evidence="2">CGMCC 1.12777</strain>
    </source>
</reference>
<dbReference type="Proteomes" id="UP000656813">
    <property type="component" value="Unassembled WGS sequence"/>
</dbReference>
<dbReference type="Pfam" id="PF00903">
    <property type="entry name" value="Glyoxalase"/>
    <property type="match status" value="1"/>
</dbReference>
<reference evidence="2" key="1">
    <citation type="journal article" date="2014" name="Int. J. Syst. Evol. Microbiol.">
        <title>Complete genome sequence of Corynebacterium casei LMG S-19264T (=DSM 44701T), isolated from a smear-ripened cheese.</title>
        <authorList>
            <consortium name="US DOE Joint Genome Institute (JGI-PGF)"/>
            <person name="Walter F."/>
            <person name="Albersmeier A."/>
            <person name="Kalinowski J."/>
            <person name="Ruckert C."/>
        </authorList>
    </citation>
    <scope>NUCLEOTIDE SEQUENCE</scope>
    <source>
        <strain evidence="2">CGMCC 1.12777</strain>
    </source>
</reference>
<evidence type="ECO:0000313" key="2">
    <source>
        <dbReference type="EMBL" id="GGH85090.1"/>
    </source>
</evidence>
<proteinExistence type="predicted"/>
<gene>
    <name evidence="2" type="ORF">GCM10007096_29670</name>
</gene>
<dbReference type="SUPFAM" id="SSF54593">
    <property type="entry name" value="Glyoxalase/Bleomycin resistance protein/Dihydroxybiphenyl dioxygenase"/>
    <property type="match status" value="1"/>
</dbReference>
<evidence type="ECO:0000313" key="3">
    <source>
        <dbReference type="Proteomes" id="UP000656813"/>
    </source>
</evidence>
<dbReference type="InterPro" id="IPR029068">
    <property type="entry name" value="Glyas_Bleomycin-R_OHBP_Dase"/>
</dbReference>
<dbReference type="PROSITE" id="PS51819">
    <property type="entry name" value="VOC"/>
    <property type="match status" value="1"/>
</dbReference>
<dbReference type="AlphaFoldDB" id="A0A8J2ZXE0"/>
<dbReference type="Gene3D" id="3.10.180.10">
    <property type="entry name" value="2,3-Dihydroxybiphenyl 1,2-Dioxygenase, domain 1"/>
    <property type="match status" value="1"/>
</dbReference>
<protein>
    <recommendedName>
        <fullName evidence="1">VOC domain-containing protein</fullName>
    </recommendedName>
</protein>
<dbReference type="EMBL" id="BMFV01000025">
    <property type="protein sequence ID" value="GGH85090.1"/>
    <property type="molecule type" value="Genomic_DNA"/>
</dbReference>
<name>A0A8J2ZXE0_9BACL</name>
<dbReference type="InterPro" id="IPR037523">
    <property type="entry name" value="VOC_core"/>
</dbReference>
<accession>A0A8J2ZXE0</accession>